<feature type="transmembrane region" description="Helical" evidence="1">
    <location>
        <begin position="146"/>
        <end position="166"/>
    </location>
</feature>
<dbReference type="Proteomes" id="UP000817658">
    <property type="component" value="Chromosome 1"/>
</dbReference>
<reference evidence="2" key="1">
    <citation type="journal article" date="2002" name="Nature">
        <title>The genome sequence and structure of rice chromosome 1.</title>
        <authorList>
            <person name="Sasaki T."/>
            <person name="Matsumoto T."/>
            <person name="Yamamoto K."/>
            <person name="Sakata K."/>
            <person name="Baba T."/>
            <person name="Katayose Y."/>
            <person name="Wu J."/>
            <person name="Niimura Y."/>
            <person name="Cheng Z."/>
            <person name="Nagamura Y."/>
            <person name="Antonio B.A."/>
            <person name="Kanamori H."/>
            <person name="Hosokawa S."/>
            <person name="Masukawa M."/>
            <person name="Arikawa K."/>
            <person name="Chiden Y."/>
            <person name="Hayashi M."/>
            <person name="Okamoto M."/>
            <person name="Ando T."/>
            <person name="Aoki H."/>
            <person name="Arita K."/>
            <person name="Hamada M."/>
            <person name="Harada C."/>
            <person name="Hijishita S."/>
            <person name="Honda M."/>
            <person name="Ichikawa Y."/>
            <person name="Idonuma A."/>
            <person name="Iijima M."/>
            <person name="Ikeda M."/>
            <person name="Ikeno M."/>
            <person name="Itoh S."/>
            <person name="Itoh T."/>
            <person name="Itoh Y."/>
            <person name="Itoh Y."/>
            <person name="Iwabuchi A."/>
            <person name="Kamiya K."/>
            <person name="Karasawa W."/>
            <person name="Katagiri S."/>
            <person name="Kikuta A."/>
            <person name="Kobayashi N."/>
            <person name="Kono I."/>
            <person name="Machita K."/>
            <person name="Maehara T."/>
            <person name="Mizuno H."/>
            <person name="Mizubayashi T."/>
            <person name="Mukai Y."/>
            <person name="Nagasaki H."/>
            <person name="Nakashima M."/>
            <person name="Nakama Y."/>
            <person name="Nakamichi Y."/>
            <person name="Nakamura M."/>
            <person name="Namiki N."/>
            <person name="Negishi M."/>
            <person name="Ohta I."/>
            <person name="Ono N."/>
            <person name="Saji S."/>
            <person name="Sakai K."/>
            <person name="Shibata M."/>
            <person name="Shimokawa T."/>
            <person name="Shomura A."/>
            <person name="Song J."/>
            <person name="Takazaki Y."/>
            <person name="Terasawa K."/>
            <person name="Tsuji K."/>
            <person name="Waki K."/>
            <person name="Yamagata H."/>
            <person name="Yamane H."/>
            <person name="Yoshiki S."/>
            <person name="Yoshihara R."/>
            <person name="Yukawa K."/>
            <person name="Zhong H."/>
            <person name="Iwama H."/>
            <person name="Endo T."/>
            <person name="Ito H."/>
            <person name="Hahn J.H."/>
            <person name="Kim H.I."/>
            <person name="Eun M.Y."/>
            <person name="Yano M."/>
            <person name="Jiang J."/>
            <person name="Gojobori T."/>
        </authorList>
    </citation>
    <scope>NUCLEOTIDE SEQUENCE [LARGE SCALE GENOMIC DNA]</scope>
</reference>
<keyword evidence="1" id="KW-1133">Transmembrane helix</keyword>
<dbReference type="PANTHER" id="PTHR33530">
    <property type="entry name" value="OS01G0147100 PROTEIN"/>
    <property type="match status" value="1"/>
</dbReference>
<dbReference type="Pfam" id="PF12442">
    <property type="entry name" value="DUF3681"/>
    <property type="match status" value="1"/>
</dbReference>
<dbReference type="AlphaFoldDB" id="Q5ZDN8"/>
<feature type="transmembrane region" description="Helical" evidence="1">
    <location>
        <begin position="74"/>
        <end position="91"/>
    </location>
</feature>
<evidence type="ECO:0000256" key="1">
    <source>
        <dbReference type="SAM" id="Phobius"/>
    </source>
</evidence>
<proteinExistence type="predicted"/>
<accession>Q5ZDN8</accession>
<protein>
    <submittedName>
        <fullName evidence="2">Uncharacterized protein P0416D03.12</fullName>
    </submittedName>
</protein>
<organism evidence="2">
    <name type="scientific">Oryza sativa subsp. japonica</name>
    <name type="common">Rice</name>
    <dbReference type="NCBI Taxonomy" id="39947"/>
    <lineage>
        <taxon>Eukaryota</taxon>
        <taxon>Viridiplantae</taxon>
        <taxon>Streptophyta</taxon>
        <taxon>Embryophyta</taxon>
        <taxon>Tracheophyta</taxon>
        <taxon>Spermatophyta</taxon>
        <taxon>Magnoliopsida</taxon>
        <taxon>Liliopsida</taxon>
        <taxon>Poales</taxon>
        <taxon>Poaceae</taxon>
        <taxon>BOP clade</taxon>
        <taxon>Oryzoideae</taxon>
        <taxon>Oryzeae</taxon>
        <taxon>Oryzinae</taxon>
        <taxon>Oryza</taxon>
        <taxon>Oryza sativa</taxon>
    </lineage>
</organism>
<dbReference type="EMBL" id="AP002872">
    <property type="protein sequence ID" value="BAD61250.1"/>
    <property type="molecule type" value="Genomic_DNA"/>
</dbReference>
<keyword evidence="1" id="KW-0812">Transmembrane</keyword>
<keyword evidence="1" id="KW-0472">Membrane</keyword>
<evidence type="ECO:0000313" key="2">
    <source>
        <dbReference type="EMBL" id="BAD61250.1"/>
    </source>
</evidence>
<feature type="transmembrane region" description="Helical" evidence="1">
    <location>
        <begin position="111"/>
        <end position="134"/>
    </location>
</feature>
<dbReference type="PANTHER" id="PTHR33530:SF4">
    <property type="entry name" value="OS01G0145800 PROTEIN"/>
    <property type="match status" value="1"/>
</dbReference>
<dbReference type="InterPro" id="IPR022149">
    <property type="entry name" value="DUF3681"/>
</dbReference>
<sequence length="167" mass="17703">MWEQRLLDLPAAVELGRHSRHIAPAYRQSRCSLSIAGCCPSPCQLRLPLHRFCGGDDMVVAVTRRDEAEANVDAALWVLGLATISAAITLATTTTPLQADLGNNGAAYYSYLALALAVVTFLAGVAQVIAFVWVSDDPRRAGAAGNWFFVYASVASLVVAVSALAVL</sequence>
<name>Q5ZDN8_ORYSJ</name>
<gene>
    <name evidence="2" type="primary">P0416D03.12</name>
</gene>